<accession>A0A542ZIL7</accession>
<sequence length="142" mass="15084">MTLYEAAAGPAQARSPLAGDVVAGLVHNGSAEAVARAAVREAVRRGCRVRFIQVLPPGLSEEDRADADRGTFRAALRALRGQSRVPCSFEVLEGEAGRILCERSRQAGILVIGRDLPDAVDHVAGYCQVHADCDVLTVAHLE</sequence>
<dbReference type="OrthoDB" id="4863809at2"/>
<dbReference type="Gene3D" id="3.40.50.12370">
    <property type="match status" value="1"/>
</dbReference>
<dbReference type="AlphaFoldDB" id="A0A542ZIL7"/>
<organism evidence="1 2">
    <name type="scientific">Oryzihumus leptocrescens</name>
    <dbReference type="NCBI Taxonomy" id="297536"/>
    <lineage>
        <taxon>Bacteria</taxon>
        <taxon>Bacillati</taxon>
        <taxon>Actinomycetota</taxon>
        <taxon>Actinomycetes</taxon>
        <taxon>Micrococcales</taxon>
        <taxon>Intrasporangiaceae</taxon>
        <taxon>Oryzihumus</taxon>
    </lineage>
</organism>
<keyword evidence="2" id="KW-1185">Reference proteome</keyword>
<reference evidence="1 2" key="1">
    <citation type="submission" date="2019-06" db="EMBL/GenBank/DDBJ databases">
        <title>Sequencing the genomes of 1000 actinobacteria strains.</title>
        <authorList>
            <person name="Klenk H.-P."/>
        </authorList>
    </citation>
    <scope>NUCLEOTIDE SEQUENCE [LARGE SCALE GENOMIC DNA]</scope>
    <source>
        <strain evidence="1 2">DSM 18082</strain>
    </source>
</reference>
<dbReference type="SUPFAM" id="SSF52402">
    <property type="entry name" value="Adenine nucleotide alpha hydrolases-like"/>
    <property type="match status" value="1"/>
</dbReference>
<protein>
    <recommendedName>
        <fullName evidence="3">Universal stress protein family protein</fullName>
    </recommendedName>
</protein>
<dbReference type="EMBL" id="VFOQ01000001">
    <property type="protein sequence ID" value="TQL60000.1"/>
    <property type="molecule type" value="Genomic_DNA"/>
</dbReference>
<evidence type="ECO:0008006" key="3">
    <source>
        <dbReference type="Google" id="ProtNLM"/>
    </source>
</evidence>
<name>A0A542ZIL7_9MICO</name>
<dbReference type="RefSeq" id="WP_141787949.1">
    <property type="nucleotide sequence ID" value="NZ_BAAAKX010000005.1"/>
</dbReference>
<comment type="caution">
    <text evidence="1">The sequence shown here is derived from an EMBL/GenBank/DDBJ whole genome shotgun (WGS) entry which is preliminary data.</text>
</comment>
<evidence type="ECO:0000313" key="2">
    <source>
        <dbReference type="Proteomes" id="UP000319514"/>
    </source>
</evidence>
<gene>
    <name evidence="1" type="ORF">FB474_1375</name>
</gene>
<proteinExistence type="predicted"/>
<evidence type="ECO:0000313" key="1">
    <source>
        <dbReference type="EMBL" id="TQL60000.1"/>
    </source>
</evidence>
<dbReference type="Proteomes" id="UP000319514">
    <property type="component" value="Unassembled WGS sequence"/>
</dbReference>